<dbReference type="GO" id="GO:0016740">
    <property type="term" value="F:transferase activity"/>
    <property type="evidence" value="ECO:0007669"/>
    <property type="project" value="UniProtKB-KW"/>
</dbReference>
<accession>A0A1I3SLR7</accession>
<keyword evidence="5" id="KW-1185">Reference proteome</keyword>
<name>A0A1I3SLR7_9HYPH</name>
<comment type="function">
    <text evidence="1">Hydrolyzes indole-3-acetamide (IAM) into indole-3-acetic acid (IAA).</text>
</comment>
<dbReference type="Proteomes" id="UP000242763">
    <property type="component" value="Unassembled WGS sequence"/>
</dbReference>
<evidence type="ECO:0000256" key="1">
    <source>
        <dbReference type="ARBA" id="ARBA00003871"/>
    </source>
</evidence>
<dbReference type="SUPFAM" id="SSF75304">
    <property type="entry name" value="Amidase signature (AS) enzymes"/>
    <property type="match status" value="1"/>
</dbReference>
<dbReference type="STRING" id="1121003.SAMN03080618_03397"/>
<dbReference type="InterPro" id="IPR000120">
    <property type="entry name" value="Amidase"/>
</dbReference>
<proteinExistence type="predicted"/>
<dbReference type="InterPro" id="IPR023631">
    <property type="entry name" value="Amidase_dom"/>
</dbReference>
<dbReference type="Gene3D" id="3.90.1300.10">
    <property type="entry name" value="Amidase signature (AS) domain"/>
    <property type="match status" value="1"/>
</dbReference>
<dbReference type="EMBL" id="FORF01000032">
    <property type="protein sequence ID" value="SFJ59132.1"/>
    <property type="molecule type" value="Genomic_DNA"/>
</dbReference>
<dbReference type="InterPro" id="IPR020556">
    <property type="entry name" value="Amidase_CS"/>
</dbReference>
<dbReference type="PANTHER" id="PTHR11895:SF176">
    <property type="entry name" value="AMIDASE AMID-RELATED"/>
    <property type="match status" value="1"/>
</dbReference>
<dbReference type="Pfam" id="PF01425">
    <property type="entry name" value="Amidase"/>
    <property type="match status" value="1"/>
</dbReference>
<dbReference type="InterPro" id="IPR036928">
    <property type="entry name" value="AS_sf"/>
</dbReference>
<evidence type="ECO:0000256" key="2">
    <source>
        <dbReference type="ARBA" id="ARBA00021874"/>
    </source>
</evidence>
<evidence type="ECO:0000259" key="3">
    <source>
        <dbReference type="Pfam" id="PF01425"/>
    </source>
</evidence>
<keyword evidence="4" id="KW-0808">Transferase</keyword>
<evidence type="ECO:0000313" key="5">
    <source>
        <dbReference type="Proteomes" id="UP000242763"/>
    </source>
</evidence>
<protein>
    <recommendedName>
        <fullName evidence="2">Indoleacetamide hydrolase</fullName>
    </recommendedName>
</protein>
<evidence type="ECO:0000313" key="4">
    <source>
        <dbReference type="EMBL" id="SFJ59132.1"/>
    </source>
</evidence>
<reference evidence="5" key="1">
    <citation type="submission" date="2016-10" db="EMBL/GenBank/DDBJ databases">
        <authorList>
            <person name="Varghese N."/>
            <person name="Submissions S."/>
        </authorList>
    </citation>
    <scope>NUCLEOTIDE SEQUENCE [LARGE SCALE GENOMIC DNA]</scope>
    <source>
        <strain evidence="5">DSM 21857</strain>
    </source>
</reference>
<sequence length="462" mass="48953">MLGDCMDDILDMTASEIVAATTAATISSVEVTQACLARIESADPHLHAFIVVEAEGALREAARLDELLANSGTVGRLHGVPVAIKDIFDVRGLPTTCHSRIMSDTPASQDAVAVQRLRAAGAVIVGKNALHEFATGGPSFDLPWPPARNPWLPTHHPGGSSSGSGAAVAASMVPVSVGTDTGGSVRHPASVCGITGFKPTYDAISRDGVFPLSPSLDHVGPLARSVEDCALMFAVMADKPTISLSKDDSLKGKRVGIFDDFGQDADPEIAAAFDAAVEALAAMGCTLTPLQAPPLAELTGCARTILHFEAYDIHSQWLLSRPQEYGLRGRTRLSAGRETTRAHYLKAIETGLKLTQELDDAMSDVDVAVSVSSLRLPCRIDDEVEISQTYDRQARTPFNLTGAPALSLPIGLSRDGLPIGMQMICRHGRDASLLRFGHAFQNATNWHQARPPLSHFTTNSGA</sequence>
<gene>
    <name evidence="4" type="ORF">SAMN03080618_03397</name>
</gene>
<dbReference type="AlphaFoldDB" id="A0A1I3SLR7"/>
<dbReference type="PANTHER" id="PTHR11895">
    <property type="entry name" value="TRANSAMIDASE"/>
    <property type="match status" value="1"/>
</dbReference>
<dbReference type="PROSITE" id="PS00571">
    <property type="entry name" value="AMIDASES"/>
    <property type="match status" value="1"/>
</dbReference>
<feature type="domain" description="Amidase" evidence="3">
    <location>
        <begin position="30"/>
        <end position="434"/>
    </location>
</feature>
<organism evidence="4 5">
    <name type="scientific">Aquamicrobium aerolatum DSM 21857</name>
    <dbReference type="NCBI Taxonomy" id="1121003"/>
    <lineage>
        <taxon>Bacteria</taxon>
        <taxon>Pseudomonadati</taxon>
        <taxon>Pseudomonadota</taxon>
        <taxon>Alphaproteobacteria</taxon>
        <taxon>Hyphomicrobiales</taxon>
        <taxon>Phyllobacteriaceae</taxon>
        <taxon>Aerobium</taxon>
    </lineage>
</organism>